<gene>
    <name evidence="1" type="ORF">K469DRAFT_723770</name>
</gene>
<protein>
    <submittedName>
        <fullName evidence="1">Uncharacterized protein</fullName>
    </submittedName>
</protein>
<organism evidence="1 2">
    <name type="scientific">Zopfia rhizophila CBS 207.26</name>
    <dbReference type="NCBI Taxonomy" id="1314779"/>
    <lineage>
        <taxon>Eukaryota</taxon>
        <taxon>Fungi</taxon>
        <taxon>Dikarya</taxon>
        <taxon>Ascomycota</taxon>
        <taxon>Pezizomycotina</taxon>
        <taxon>Dothideomycetes</taxon>
        <taxon>Dothideomycetes incertae sedis</taxon>
        <taxon>Zopfiaceae</taxon>
        <taxon>Zopfia</taxon>
    </lineage>
</organism>
<dbReference type="AlphaFoldDB" id="A0A6A6DA71"/>
<dbReference type="OrthoDB" id="5098383at2759"/>
<keyword evidence="2" id="KW-1185">Reference proteome</keyword>
<name>A0A6A6DA71_9PEZI</name>
<sequence length="181" mass="21064">MAGNLDVSVKAEATAQNLHHSSRIRTHYIFTFLVFNIRVRLRNRRVSMPSVIRKNFLRIKHIIRSLSLERLEVTRIKLEVSGKTTNKRINELLQSCELGEAEAFLISLNLAYKRTRLAISNLVSSAIFFHREISMFFKHYIKTGEEAVEINKRGVLHLYRLLWLQGNIKLSSMLRDVEGKD</sequence>
<proteinExistence type="predicted"/>
<dbReference type="EMBL" id="ML994720">
    <property type="protein sequence ID" value="KAF2175933.1"/>
    <property type="molecule type" value="Genomic_DNA"/>
</dbReference>
<reference evidence="1" key="1">
    <citation type="journal article" date="2020" name="Stud. Mycol.">
        <title>101 Dothideomycetes genomes: a test case for predicting lifestyles and emergence of pathogens.</title>
        <authorList>
            <person name="Haridas S."/>
            <person name="Albert R."/>
            <person name="Binder M."/>
            <person name="Bloem J."/>
            <person name="Labutti K."/>
            <person name="Salamov A."/>
            <person name="Andreopoulos B."/>
            <person name="Baker S."/>
            <person name="Barry K."/>
            <person name="Bills G."/>
            <person name="Bluhm B."/>
            <person name="Cannon C."/>
            <person name="Castanera R."/>
            <person name="Culley D."/>
            <person name="Daum C."/>
            <person name="Ezra D."/>
            <person name="Gonzalez J."/>
            <person name="Henrissat B."/>
            <person name="Kuo A."/>
            <person name="Liang C."/>
            <person name="Lipzen A."/>
            <person name="Lutzoni F."/>
            <person name="Magnuson J."/>
            <person name="Mondo S."/>
            <person name="Nolan M."/>
            <person name="Ohm R."/>
            <person name="Pangilinan J."/>
            <person name="Park H.-J."/>
            <person name="Ramirez L."/>
            <person name="Alfaro M."/>
            <person name="Sun H."/>
            <person name="Tritt A."/>
            <person name="Yoshinaga Y."/>
            <person name="Zwiers L.-H."/>
            <person name="Turgeon B."/>
            <person name="Goodwin S."/>
            <person name="Spatafora J."/>
            <person name="Crous P."/>
            <person name="Grigoriev I."/>
        </authorList>
    </citation>
    <scope>NUCLEOTIDE SEQUENCE</scope>
    <source>
        <strain evidence="1">CBS 207.26</strain>
    </source>
</reference>
<evidence type="ECO:0000313" key="2">
    <source>
        <dbReference type="Proteomes" id="UP000800200"/>
    </source>
</evidence>
<accession>A0A6A6DA71</accession>
<dbReference type="Proteomes" id="UP000800200">
    <property type="component" value="Unassembled WGS sequence"/>
</dbReference>
<evidence type="ECO:0000313" key="1">
    <source>
        <dbReference type="EMBL" id="KAF2175933.1"/>
    </source>
</evidence>